<dbReference type="PROSITE" id="PS50005">
    <property type="entry name" value="TPR"/>
    <property type="match status" value="3"/>
</dbReference>
<evidence type="ECO:0000313" key="6">
    <source>
        <dbReference type="EMBL" id="MBS2099275.1"/>
    </source>
</evidence>
<keyword evidence="1" id="KW-0732">Signal</keyword>
<dbReference type="Proteomes" id="UP000708576">
    <property type="component" value="Unassembled WGS sequence"/>
</dbReference>
<evidence type="ECO:0000256" key="2">
    <source>
        <dbReference type="ARBA" id="ARBA00022737"/>
    </source>
</evidence>
<comment type="caution">
    <text evidence="6">The sequence shown here is derived from an EMBL/GenBank/DDBJ whole genome shotgun (WGS) entry which is preliminary data.</text>
</comment>
<dbReference type="Pfam" id="PF13525">
    <property type="entry name" value="YfiO"/>
    <property type="match status" value="1"/>
</dbReference>
<organism evidence="6 7">
    <name type="scientific">Carboxylicivirga linearis</name>
    <dbReference type="NCBI Taxonomy" id="1628157"/>
    <lineage>
        <taxon>Bacteria</taxon>
        <taxon>Pseudomonadati</taxon>
        <taxon>Bacteroidota</taxon>
        <taxon>Bacteroidia</taxon>
        <taxon>Marinilabiliales</taxon>
        <taxon>Marinilabiliaceae</taxon>
        <taxon>Carboxylicivirga</taxon>
    </lineage>
</organism>
<gene>
    <name evidence="6" type="ORF">KEM10_13360</name>
</gene>
<dbReference type="InterPro" id="IPR011990">
    <property type="entry name" value="TPR-like_helical_dom_sf"/>
</dbReference>
<dbReference type="Gene3D" id="1.25.40.10">
    <property type="entry name" value="Tetratricopeptide repeat domain"/>
    <property type="match status" value="8"/>
</dbReference>
<protein>
    <submittedName>
        <fullName evidence="6">Tetratricopeptide repeat protein</fullName>
    </submittedName>
</protein>
<feature type="repeat" description="TPR" evidence="4">
    <location>
        <begin position="654"/>
        <end position="687"/>
    </location>
</feature>
<dbReference type="RefSeq" id="WP_212216515.1">
    <property type="nucleotide sequence ID" value="NZ_JAGUCO010000009.1"/>
</dbReference>
<feature type="domain" description="Outer membrane lipoprotein BamD-like" evidence="5">
    <location>
        <begin position="618"/>
        <end position="693"/>
    </location>
</feature>
<evidence type="ECO:0000313" key="7">
    <source>
        <dbReference type="Proteomes" id="UP000708576"/>
    </source>
</evidence>
<dbReference type="Pfam" id="PF13432">
    <property type="entry name" value="TPR_16"/>
    <property type="match status" value="1"/>
</dbReference>
<dbReference type="EMBL" id="JAGUCO010000009">
    <property type="protein sequence ID" value="MBS2099275.1"/>
    <property type="molecule type" value="Genomic_DNA"/>
</dbReference>
<keyword evidence="2" id="KW-0677">Repeat</keyword>
<reference evidence="6 7" key="1">
    <citation type="journal article" date="2015" name="Int. J. Syst. Evol. Microbiol.">
        <title>Carboxylicivirga linearis sp. nov., isolated from a sea cucumber culture pond.</title>
        <authorList>
            <person name="Wang F.Q."/>
            <person name="Zhou Y.X."/>
            <person name="Lin X.Z."/>
            <person name="Chen G.J."/>
            <person name="Du Z.J."/>
        </authorList>
    </citation>
    <scope>NUCLEOTIDE SEQUENCE [LARGE SCALE GENOMIC DNA]</scope>
    <source>
        <strain evidence="6 7">FB218</strain>
    </source>
</reference>
<dbReference type="InterPro" id="IPR050498">
    <property type="entry name" value="Ycf3"/>
</dbReference>
<dbReference type="Pfam" id="PF13181">
    <property type="entry name" value="TPR_8"/>
    <property type="match status" value="2"/>
</dbReference>
<evidence type="ECO:0000256" key="4">
    <source>
        <dbReference type="PROSITE-ProRule" id="PRU00339"/>
    </source>
</evidence>
<dbReference type="SUPFAM" id="SSF48452">
    <property type="entry name" value="TPR-like"/>
    <property type="match status" value="4"/>
</dbReference>
<evidence type="ECO:0000259" key="5">
    <source>
        <dbReference type="Pfam" id="PF13525"/>
    </source>
</evidence>
<keyword evidence="7" id="KW-1185">Reference proteome</keyword>
<dbReference type="Pfam" id="PF13174">
    <property type="entry name" value="TPR_6"/>
    <property type="match status" value="2"/>
</dbReference>
<keyword evidence="3 4" id="KW-0802">TPR repeat</keyword>
<accession>A0ABS5JWW6</accession>
<name>A0ABS5JWW6_9BACT</name>
<proteinExistence type="predicted"/>
<dbReference type="InterPro" id="IPR039565">
    <property type="entry name" value="BamD-like"/>
</dbReference>
<sequence>MIRNIFFLLFIGMLQVSFAQKSLKYQSVEEAYEKGIELYKHQKYGLARLQFNEYVEANQNNMSARVAEAAYLQRVCSQKLDNGDMQYLWEEFIKEYSYSNRLPYANMHMGDYYKDKNKFRQASRWYEKVDANGLDKKTRVDYNFSAGYALFKQQKYEEALVYFNKIKGQNNKYYTSVQYYYSHIQYEKGNYQTALDGFKKLENDKGFKKVVPFYIAQIYYLQDDFDSAIDYALPMVNEGNKERQADMNRIIADSYYGKKEYSKAIPYYIKANDLASQPRREDFYHLGFCQYYNKDYEKATEALSQVTSAEDIMSQNAYYHLGDCYLKLEDKKRARVAFEAASKYEFDKEIQEDALFNYIKLNYELSFSPFNEIINSFLTYIELFPESDKVDQAYQYLGQAFLTTKNYSEALKSMEKIQRKNDDVYRALQRVAYFRGLELFTDLNFTEAIEFFDYSLKYGEYNKKLKVGAYYWRGEAYYRTNNFAKAIKDYREFIYMPGSYQTNEFPIAHYNIAYSYFKQKEYNEANTWFRKYINITNGKNRVMYGDALNRSGDCYYVDRNFLQAIAMYTKASKVPEGSPDYSLFQKGFCLGLAKDNQQKIAVLKDLTNRYPQSPFVDDALYEMGRSYVAMGNLNEAIYNYKTIKEKYPKGSLAKKAMLQLGLVYYNDNDLDNSMAFYKRVVNEYPGTPEAEDALLGIRNIYMDQNNLDGYVRYTENLGGFARIDIREQDSLTFVTAERFYMKNECEPAIKHFQSYLTTFPEGKFVLNAHFYKADCQYRSGDLSDALSSYEYVASKGRSLFTEESLLRMGELNYQQKAYRKAYNAFVRLEQEAEIGENRIEAKIGMMRSLVKLDQPEECIKAAQKVLDGSKIADEIKREATYYMAKSYDQLNNKEQAFKSYSKLAGNTKSSEGAEAKYWVAQYYYNQGEKDRSEKEIFDYIDKGTPHQYWLARSFILLAEIYHDRNEDFQAIQYLQSIKENYQGDDDIHSRADKYLNAWQPKAEAENVADTISVVE</sequence>
<dbReference type="SUPFAM" id="SSF81901">
    <property type="entry name" value="HCP-like"/>
    <property type="match status" value="2"/>
</dbReference>
<dbReference type="PANTHER" id="PTHR44858">
    <property type="entry name" value="TETRATRICOPEPTIDE REPEAT PROTEIN 6"/>
    <property type="match status" value="1"/>
</dbReference>
<feature type="repeat" description="TPR" evidence="4">
    <location>
        <begin position="391"/>
        <end position="424"/>
    </location>
</feature>
<dbReference type="PANTHER" id="PTHR44858:SF1">
    <property type="entry name" value="UDP-N-ACETYLGLUCOSAMINE--PEPTIDE N-ACETYLGLUCOSAMINYLTRANSFERASE SPINDLY-RELATED"/>
    <property type="match status" value="1"/>
</dbReference>
<dbReference type="SMART" id="SM00028">
    <property type="entry name" value="TPR"/>
    <property type="match status" value="14"/>
</dbReference>
<dbReference type="InterPro" id="IPR019734">
    <property type="entry name" value="TPR_rpt"/>
</dbReference>
<evidence type="ECO:0000256" key="1">
    <source>
        <dbReference type="ARBA" id="ARBA00022729"/>
    </source>
</evidence>
<feature type="repeat" description="TPR" evidence="4">
    <location>
        <begin position="617"/>
        <end position="650"/>
    </location>
</feature>
<evidence type="ECO:0000256" key="3">
    <source>
        <dbReference type="ARBA" id="ARBA00022803"/>
    </source>
</evidence>